<evidence type="ECO:0000256" key="3">
    <source>
        <dbReference type="ARBA" id="ARBA00012918"/>
    </source>
</evidence>
<evidence type="ECO:0000313" key="8">
    <source>
        <dbReference type="Proteomes" id="UP000244527"/>
    </source>
</evidence>
<gene>
    <name evidence="6" type="primary">glsA</name>
    <name evidence="7" type="ORF">FFWV33_02165</name>
</gene>
<evidence type="ECO:0000256" key="1">
    <source>
        <dbReference type="ARBA" id="ARBA00011076"/>
    </source>
</evidence>
<protein>
    <recommendedName>
        <fullName evidence="3 6">Glutaminase</fullName>
        <ecNumber evidence="3 6">3.5.1.2</ecNumber>
    </recommendedName>
</protein>
<evidence type="ECO:0000256" key="5">
    <source>
        <dbReference type="ARBA" id="ARBA00049534"/>
    </source>
</evidence>
<keyword evidence="4 6" id="KW-0378">Hydrolase</keyword>
<dbReference type="InterPro" id="IPR012338">
    <property type="entry name" value="Beta-lactam/transpept-like"/>
</dbReference>
<evidence type="ECO:0000313" key="7">
    <source>
        <dbReference type="EMBL" id="AWG20416.1"/>
    </source>
</evidence>
<dbReference type="Proteomes" id="UP000244527">
    <property type="component" value="Chromosome"/>
</dbReference>
<comment type="subunit">
    <text evidence="2 6">Homotetramer.</text>
</comment>
<comment type="similarity">
    <text evidence="1 6">Belongs to the glutaminase family.</text>
</comment>
<dbReference type="RefSeq" id="WP_108739378.1">
    <property type="nucleotide sequence ID" value="NZ_CP020918.1"/>
</dbReference>
<evidence type="ECO:0000256" key="4">
    <source>
        <dbReference type="ARBA" id="ARBA00022801"/>
    </source>
</evidence>
<sequence>MEDIHSVLDSIYNKFKDFEDIGEKATYIPELANVDERLFGISLTTVNQRQVNLGDAHQKFSVQSISKVLMLIMAYNLEGDALWQRVDVEPSGAGFNSMILLELEKGIPRNPLINAGAIVIADVLLSHYKDPESEFINFVRRLTNDPTVTFDDKVFESEKGVGYRNYALINMMKSFGNIQNPIDEVMDFYFKICSLSMSCAQLSKTFLFFANDGVDPITNEIILTPSRNKRINAIMLLCGFYDEAGEFAYRVGLPGKSGVGGGILAILPNMYSIVVFSPKLNPKGNSYRGMAFLECLTTELSDSVF</sequence>
<feature type="binding site" evidence="6">
    <location>
        <position position="259"/>
    </location>
    <ligand>
        <name>substrate</name>
    </ligand>
</feature>
<feature type="binding site" evidence="6">
    <location>
        <position position="64"/>
    </location>
    <ligand>
        <name>substrate</name>
    </ligand>
</feature>
<dbReference type="PANTHER" id="PTHR12544:SF29">
    <property type="entry name" value="GLUTAMINASE"/>
    <property type="match status" value="1"/>
</dbReference>
<dbReference type="GO" id="GO:0006543">
    <property type="term" value="P:L-glutamine catabolic process"/>
    <property type="evidence" value="ECO:0007669"/>
    <property type="project" value="TreeGrafter"/>
</dbReference>
<evidence type="ECO:0000256" key="2">
    <source>
        <dbReference type="ARBA" id="ARBA00011881"/>
    </source>
</evidence>
<organism evidence="7 8">
    <name type="scientific">Flavobacterium faecale</name>
    <dbReference type="NCBI Taxonomy" id="1355330"/>
    <lineage>
        <taxon>Bacteria</taxon>
        <taxon>Pseudomonadati</taxon>
        <taxon>Bacteroidota</taxon>
        <taxon>Flavobacteriia</taxon>
        <taxon>Flavobacteriales</taxon>
        <taxon>Flavobacteriaceae</taxon>
        <taxon>Flavobacterium</taxon>
    </lineage>
</organism>
<dbReference type="KEGG" id="ffa:FFWV33_02165"/>
<dbReference type="InterPro" id="IPR015868">
    <property type="entry name" value="Glutaminase"/>
</dbReference>
<name>A0A2S1LA39_9FLAO</name>
<feature type="binding site" evidence="6">
    <location>
        <position position="114"/>
    </location>
    <ligand>
        <name>substrate</name>
    </ligand>
</feature>
<keyword evidence="6" id="KW-0007">Acetylation</keyword>
<feature type="binding site" evidence="6">
    <location>
        <position position="189"/>
    </location>
    <ligand>
        <name>substrate</name>
    </ligand>
</feature>
<dbReference type="AlphaFoldDB" id="A0A2S1LA39"/>
<feature type="binding site" evidence="6">
    <location>
        <position position="241"/>
    </location>
    <ligand>
        <name>substrate</name>
    </ligand>
</feature>
<feature type="binding site" evidence="6">
    <location>
        <position position="158"/>
    </location>
    <ligand>
        <name>substrate</name>
    </ligand>
</feature>
<dbReference type="GO" id="GO:0006537">
    <property type="term" value="P:glutamate biosynthetic process"/>
    <property type="evidence" value="ECO:0007669"/>
    <property type="project" value="TreeGrafter"/>
</dbReference>
<dbReference type="Pfam" id="PF04960">
    <property type="entry name" value="Glutaminase"/>
    <property type="match status" value="1"/>
</dbReference>
<dbReference type="NCBIfam" id="TIGR03814">
    <property type="entry name" value="Gln_ase"/>
    <property type="match status" value="1"/>
</dbReference>
<dbReference type="Gene3D" id="3.40.710.10">
    <property type="entry name" value="DD-peptidase/beta-lactamase superfamily"/>
    <property type="match status" value="1"/>
</dbReference>
<dbReference type="NCBIfam" id="NF002133">
    <property type="entry name" value="PRK00971.1-2"/>
    <property type="match status" value="1"/>
</dbReference>
<feature type="binding site" evidence="6">
    <location>
        <position position="165"/>
    </location>
    <ligand>
        <name>substrate</name>
    </ligand>
</feature>
<evidence type="ECO:0000256" key="6">
    <source>
        <dbReference type="HAMAP-Rule" id="MF_00313"/>
    </source>
</evidence>
<keyword evidence="8" id="KW-1185">Reference proteome</keyword>
<dbReference type="EMBL" id="CP020918">
    <property type="protein sequence ID" value="AWG20416.1"/>
    <property type="molecule type" value="Genomic_DNA"/>
</dbReference>
<reference evidence="7 8" key="1">
    <citation type="submission" date="2017-04" db="EMBL/GenBank/DDBJ databases">
        <title>Compelte genome sequence of WV33.</title>
        <authorList>
            <person name="Lee P.C."/>
        </authorList>
    </citation>
    <scope>NUCLEOTIDE SEQUENCE [LARGE SCALE GENOMIC DNA]</scope>
    <source>
        <strain evidence="7 8">WV33</strain>
    </source>
</reference>
<dbReference type="FunFam" id="3.40.710.10:FF:000005">
    <property type="entry name" value="Glutaminase"/>
    <property type="match status" value="1"/>
</dbReference>
<dbReference type="EC" id="3.5.1.2" evidence="3 6"/>
<dbReference type="GO" id="GO:0004359">
    <property type="term" value="F:glutaminase activity"/>
    <property type="evidence" value="ECO:0007669"/>
    <property type="project" value="UniProtKB-UniRule"/>
</dbReference>
<dbReference type="OrthoDB" id="9788822at2"/>
<dbReference type="PANTHER" id="PTHR12544">
    <property type="entry name" value="GLUTAMINASE"/>
    <property type="match status" value="1"/>
</dbReference>
<dbReference type="SUPFAM" id="SSF56601">
    <property type="entry name" value="beta-lactamase/transpeptidase-like"/>
    <property type="match status" value="1"/>
</dbReference>
<dbReference type="HAMAP" id="MF_00313">
    <property type="entry name" value="Glutaminase"/>
    <property type="match status" value="1"/>
</dbReference>
<comment type="catalytic activity">
    <reaction evidence="5 6">
        <text>L-glutamine + H2O = L-glutamate + NH4(+)</text>
        <dbReference type="Rhea" id="RHEA:15889"/>
        <dbReference type="ChEBI" id="CHEBI:15377"/>
        <dbReference type="ChEBI" id="CHEBI:28938"/>
        <dbReference type="ChEBI" id="CHEBI:29985"/>
        <dbReference type="ChEBI" id="CHEBI:58359"/>
        <dbReference type="EC" id="3.5.1.2"/>
    </reaction>
</comment>
<proteinExistence type="inferred from homology"/>
<accession>A0A2S1LA39</accession>